<evidence type="ECO:0000256" key="1">
    <source>
        <dbReference type="ARBA" id="ARBA00004589"/>
    </source>
</evidence>
<reference evidence="11" key="1">
    <citation type="journal article" date="2020" name="Stud. Mycol.">
        <title>101 Dothideomycetes genomes: a test case for predicting lifestyles and emergence of pathogens.</title>
        <authorList>
            <person name="Haridas S."/>
            <person name="Albert R."/>
            <person name="Binder M."/>
            <person name="Bloem J."/>
            <person name="Labutti K."/>
            <person name="Salamov A."/>
            <person name="Andreopoulos B."/>
            <person name="Baker S."/>
            <person name="Barry K."/>
            <person name="Bills G."/>
            <person name="Bluhm B."/>
            <person name="Cannon C."/>
            <person name="Castanera R."/>
            <person name="Culley D."/>
            <person name="Daum C."/>
            <person name="Ezra D."/>
            <person name="Gonzalez J."/>
            <person name="Henrissat B."/>
            <person name="Kuo A."/>
            <person name="Liang C."/>
            <person name="Lipzen A."/>
            <person name="Lutzoni F."/>
            <person name="Magnuson J."/>
            <person name="Mondo S."/>
            <person name="Nolan M."/>
            <person name="Ohm R."/>
            <person name="Pangilinan J."/>
            <person name="Park H.-J."/>
            <person name="Ramirez L."/>
            <person name="Alfaro M."/>
            <person name="Sun H."/>
            <person name="Tritt A."/>
            <person name="Yoshinaga Y."/>
            <person name="Zwiers L.-H."/>
            <person name="Turgeon B."/>
            <person name="Goodwin S."/>
            <person name="Spatafora J."/>
            <person name="Crous P."/>
            <person name="Grigoriev I."/>
        </authorList>
    </citation>
    <scope>NUCLEOTIDE SEQUENCE</scope>
    <source>
        <strain evidence="11">CBS 115976</strain>
    </source>
</reference>
<evidence type="ECO:0000256" key="2">
    <source>
        <dbReference type="ARBA" id="ARBA00004613"/>
    </source>
</evidence>
<sequence length="103" mass="10231">MFASTTLAQTQCDYLVSAIPVCAVSCVSAAATSVCGTNGPRNYSCQCASSTALQNSAIGCILHDCTPADADQADKAGSAICSCVSSVGPQATFVPAETTSTPS</sequence>
<comment type="caution">
    <text evidence="9">Lacks conserved residue(s) required for the propagation of feature annotation.</text>
</comment>
<dbReference type="GO" id="GO:0005576">
    <property type="term" value="C:extracellular region"/>
    <property type="evidence" value="ECO:0007669"/>
    <property type="project" value="UniProtKB-SubCell"/>
</dbReference>
<dbReference type="InterPro" id="IPR008427">
    <property type="entry name" value="Extracellular_membr_CFEM_dom"/>
</dbReference>
<keyword evidence="6" id="KW-0732">Signal</keyword>
<dbReference type="Pfam" id="PF05730">
    <property type="entry name" value="CFEM"/>
    <property type="match status" value="1"/>
</dbReference>
<keyword evidence="12" id="KW-1185">Reference proteome</keyword>
<gene>
    <name evidence="11" type="ORF">BT63DRAFT_408895</name>
</gene>
<evidence type="ECO:0000256" key="4">
    <source>
        <dbReference type="ARBA" id="ARBA00022525"/>
    </source>
</evidence>
<evidence type="ECO:0000313" key="11">
    <source>
        <dbReference type="EMBL" id="KAF2674736.1"/>
    </source>
</evidence>
<dbReference type="GO" id="GO:0098552">
    <property type="term" value="C:side of membrane"/>
    <property type="evidence" value="ECO:0007669"/>
    <property type="project" value="UniProtKB-KW"/>
</dbReference>
<name>A0A6A6USI7_9PEZI</name>
<dbReference type="EMBL" id="MU004230">
    <property type="protein sequence ID" value="KAF2674736.1"/>
    <property type="molecule type" value="Genomic_DNA"/>
</dbReference>
<keyword evidence="7" id="KW-1015">Disulfide bond</keyword>
<dbReference type="AlphaFoldDB" id="A0A6A6USI7"/>
<dbReference type="Proteomes" id="UP000799302">
    <property type="component" value="Unassembled WGS sequence"/>
</dbReference>
<comment type="similarity">
    <text evidence="3">Belongs to the RBT5 family.</text>
</comment>
<proteinExistence type="inferred from homology"/>
<evidence type="ECO:0000259" key="10">
    <source>
        <dbReference type="PROSITE" id="PS52012"/>
    </source>
</evidence>
<evidence type="ECO:0000256" key="6">
    <source>
        <dbReference type="ARBA" id="ARBA00022729"/>
    </source>
</evidence>
<feature type="domain" description="CFEM" evidence="10">
    <location>
        <begin position="1"/>
        <end position="103"/>
    </location>
</feature>
<evidence type="ECO:0000313" key="12">
    <source>
        <dbReference type="Proteomes" id="UP000799302"/>
    </source>
</evidence>
<evidence type="ECO:0000256" key="5">
    <source>
        <dbReference type="ARBA" id="ARBA00022622"/>
    </source>
</evidence>
<evidence type="ECO:0000256" key="3">
    <source>
        <dbReference type="ARBA" id="ARBA00010031"/>
    </source>
</evidence>
<keyword evidence="4" id="KW-0964">Secreted</keyword>
<keyword evidence="8" id="KW-0449">Lipoprotein</keyword>
<dbReference type="PROSITE" id="PS52012">
    <property type="entry name" value="CFEM"/>
    <property type="match status" value="1"/>
</dbReference>
<dbReference type="OrthoDB" id="3767534at2759"/>
<organism evidence="11 12">
    <name type="scientific">Microthyrium microscopicum</name>
    <dbReference type="NCBI Taxonomy" id="703497"/>
    <lineage>
        <taxon>Eukaryota</taxon>
        <taxon>Fungi</taxon>
        <taxon>Dikarya</taxon>
        <taxon>Ascomycota</taxon>
        <taxon>Pezizomycotina</taxon>
        <taxon>Dothideomycetes</taxon>
        <taxon>Dothideomycetes incertae sedis</taxon>
        <taxon>Microthyriales</taxon>
        <taxon>Microthyriaceae</taxon>
        <taxon>Microthyrium</taxon>
    </lineage>
</organism>
<protein>
    <recommendedName>
        <fullName evidence="10">CFEM domain-containing protein</fullName>
    </recommendedName>
</protein>
<keyword evidence="5" id="KW-0472">Membrane</keyword>
<accession>A0A6A6USI7</accession>
<keyword evidence="5" id="KW-0336">GPI-anchor</keyword>
<evidence type="ECO:0000256" key="8">
    <source>
        <dbReference type="ARBA" id="ARBA00023288"/>
    </source>
</evidence>
<comment type="subcellular location">
    <subcellularLocation>
        <location evidence="1">Membrane</location>
        <topology evidence="1">Lipid-anchor</topology>
        <topology evidence="1">GPI-anchor</topology>
    </subcellularLocation>
    <subcellularLocation>
        <location evidence="2">Secreted</location>
    </subcellularLocation>
</comment>
<evidence type="ECO:0000256" key="9">
    <source>
        <dbReference type="PROSITE-ProRule" id="PRU01356"/>
    </source>
</evidence>
<keyword evidence="5" id="KW-0325">Glycoprotein</keyword>
<evidence type="ECO:0000256" key="7">
    <source>
        <dbReference type="ARBA" id="ARBA00023157"/>
    </source>
</evidence>